<comment type="subcellular location">
    <subcellularLocation>
        <location evidence="2">Cell membrane</location>
        <topology evidence="2">Single-pass type II membrane protein</topology>
    </subcellularLocation>
</comment>
<dbReference type="InterPro" id="IPR018497">
    <property type="entry name" value="Peptidase_M13_C"/>
</dbReference>
<dbReference type="Pfam" id="PF01431">
    <property type="entry name" value="Peptidase_M13"/>
    <property type="match status" value="1"/>
</dbReference>
<keyword evidence="13" id="KW-1185">Reference proteome</keyword>
<keyword evidence="6" id="KW-0378">Hydrolase</keyword>
<evidence type="ECO:0000256" key="5">
    <source>
        <dbReference type="ARBA" id="ARBA00022723"/>
    </source>
</evidence>
<evidence type="ECO:0000256" key="1">
    <source>
        <dbReference type="ARBA" id="ARBA00001947"/>
    </source>
</evidence>
<protein>
    <recommendedName>
        <fullName evidence="14">Peptidase M13 C-terminal domain-containing protein</fullName>
    </recommendedName>
</protein>
<dbReference type="GO" id="GO:0046872">
    <property type="term" value="F:metal ion binding"/>
    <property type="evidence" value="ECO:0007669"/>
    <property type="project" value="UniProtKB-KW"/>
</dbReference>
<evidence type="ECO:0000259" key="10">
    <source>
        <dbReference type="Pfam" id="PF01431"/>
    </source>
</evidence>
<dbReference type="PANTHER" id="PTHR11733">
    <property type="entry name" value="ZINC METALLOPROTEASE FAMILY M13 NEPRILYSIN-RELATED"/>
    <property type="match status" value="1"/>
</dbReference>
<keyword evidence="4" id="KW-0645">Protease</keyword>
<feature type="signal peptide" evidence="9">
    <location>
        <begin position="1"/>
        <end position="24"/>
    </location>
</feature>
<dbReference type="GO" id="GO:0005886">
    <property type="term" value="C:plasma membrane"/>
    <property type="evidence" value="ECO:0007669"/>
    <property type="project" value="UniProtKB-SubCell"/>
</dbReference>
<comment type="similarity">
    <text evidence="3">Belongs to the peptidase M13 family.</text>
</comment>
<dbReference type="OrthoDB" id="6475849at2759"/>
<feature type="chain" id="PRO_5009327357" description="Peptidase M13 C-terminal domain-containing protein" evidence="9">
    <location>
        <begin position="25"/>
        <end position="649"/>
    </location>
</feature>
<evidence type="ECO:0000259" key="11">
    <source>
        <dbReference type="Pfam" id="PF05649"/>
    </source>
</evidence>
<dbReference type="InterPro" id="IPR008753">
    <property type="entry name" value="Peptidase_M13_N"/>
</dbReference>
<evidence type="ECO:0000256" key="4">
    <source>
        <dbReference type="ARBA" id="ARBA00022670"/>
    </source>
</evidence>
<organism evidence="12 13">
    <name type="scientific">Stomoxys calcitrans</name>
    <name type="common">Stable fly</name>
    <name type="synonym">Conops calcitrans</name>
    <dbReference type="NCBI Taxonomy" id="35570"/>
    <lineage>
        <taxon>Eukaryota</taxon>
        <taxon>Metazoa</taxon>
        <taxon>Ecdysozoa</taxon>
        <taxon>Arthropoda</taxon>
        <taxon>Hexapoda</taxon>
        <taxon>Insecta</taxon>
        <taxon>Pterygota</taxon>
        <taxon>Neoptera</taxon>
        <taxon>Endopterygota</taxon>
        <taxon>Diptera</taxon>
        <taxon>Brachycera</taxon>
        <taxon>Muscomorpha</taxon>
        <taxon>Muscoidea</taxon>
        <taxon>Muscidae</taxon>
        <taxon>Stomoxys</taxon>
    </lineage>
</organism>
<feature type="domain" description="Peptidase M13 N-terminal" evidence="11">
    <location>
        <begin position="54"/>
        <end position="249"/>
    </location>
</feature>
<comment type="cofactor">
    <cofactor evidence="1">
        <name>Zn(2+)</name>
        <dbReference type="ChEBI" id="CHEBI:29105"/>
    </cofactor>
</comment>
<dbReference type="VEuPathDB" id="VectorBase:SCAU012000"/>
<dbReference type="KEGG" id="scac:106096226"/>
<dbReference type="Proteomes" id="UP000095300">
    <property type="component" value="Unassembled WGS sequence"/>
</dbReference>
<evidence type="ECO:0000256" key="9">
    <source>
        <dbReference type="SAM" id="SignalP"/>
    </source>
</evidence>
<dbReference type="Pfam" id="PF05649">
    <property type="entry name" value="Peptidase_M13_N"/>
    <property type="match status" value="2"/>
</dbReference>
<proteinExistence type="inferred from homology"/>
<dbReference type="AlphaFoldDB" id="A0A1I8PXE6"/>
<sequence>MHFQYNKALVFTSILLIAGKALKAIDPSKSLEREIVRRSKAADMKAWLNTNIKPCDNFYKFACNQWSRIHPAEVRNVPRTNNFEEVSTSLQRRINQLLTKPERGSEFEEKLREFYKSCLETKVHKEEYLKALQKLYGAYGEFSFVKATGVQVEKETFTPAPKFNWWSLIANLQMTYGKSILFAFDVVADTKNRNKTMLYIGPSNLLINEPYMKGTLMGYLTTIFGVEQMLAEKVATSILDFEIALLEGSSELALNTTQLPQEVFVFDEQYLANVLQVMDIYDPIVVQDYILWVLLEEYLLDFSIQNWSEFCGEKTKKYFGKFINNLVYKTFRSEQYEEELFTLWREIKDVFRESLNGTQYVWMSAEVREEALHKLEAMTLSITSYEEEDFPAFFGGLQITNHTYVANVEKILRKIENLRPNKMTKQPASIDATEEMSFTPVYHHFENSITMPVALLQPFWLWSPLYPQAIKYATLGFLLAHEMIHGFDDKGRLYDAHGQLKNWWDASSSLEFERRRTCFQRQYYRYLYDDDRYDKEMPQAENIADNVAIKFSFVAYEKWWQKSKKLQFEEKAAGEDFSNLDYNMWQLFFISFSQLWCSDTHPKFRHMQDIHAPSEYRVIGALSNFEKFSEIFQCKLGTTMHPVVRCEVY</sequence>
<keyword evidence="9" id="KW-0732">Signal</keyword>
<dbReference type="SUPFAM" id="SSF55486">
    <property type="entry name" value="Metalloproteases ('zincins'), catalytic domain"/>
    <property type="match status" value="1"/>
</dbReference>
<dbReference type="CDD" id="cd08662">
    <property type="entry name" value="M13"/>
    <property type="match status" value="1"/>
</dbReference>
<dbReference type="PROSITE" id="PS51885">
    <property type="entry name" value="NEPRILYSIN"/>
    <property type="match status" value="1"/>
</dbReference>
<evidence type="ECO:0000256" key="7">
    <source>
        <dbReference type="ARBA" id="ARBA00022833"/>
    </source>
</evidence>
<dbReference type="InterPro" id="IPR024079">
    <property type="entry name" value="MetalloPept_cat_dom_sf"/>
</dbReference>
<dbReference type="GO" id="GO:0004222">
    <property type="term" value="F:metalloendopeptidase activity"/>
    <property type="evidence" value="ECO:0007669"/>
    <property type="project" value="InterPro"/>
</dbReference>
<dbReference type="PANTHER" id="PTHR11733:SF238">
    <property type="entry name" value="FI07649P-RELATED"/>
    <property type="match status" value="1"/>
</dbReference>
<dbReference type="InterPro" id="IPR042089">
    <property type="entry name" value="Peptidase_M13_dom_2"/>
</dbReference>
<evidence type="ECO:0000256" key="3">
    <source>
        <dbReference type="ARBA" id="ARBA00007357"/>
    </source>
</evidence>
<keyword evidence="5" id="KW-0479">Metal-binding</keyword>
<evidence type="ECO:0000313" key="12">
    <source>
        <dbReference type="EnsemblMetazoa" id="SCAU012000-PA"/>
    </source>
</evidence>
<reference evidence="12" key="1">
    <citation type="submission" date="2020-05" db="UniProtKB">
        <authorList>
            <consortium name="EnsemblMetazoa"/>
        </authorList>
    </citation>
    <scope>IDENTIFICATION</scope>
    <source>
        <strain evidence="12">USDA</strain>
    </source>
</reference>
<gene>
    <name evidence="12" type="primary">106096226</name>
</gene>
<evidence type="ECO:0000256" key="6">
    <source>
        <dbReference type="ARBA" id="ARBA00022801"/>
    </source>
</evidence>
<name>A0A1I8PXE6_STOCA</name>
<feature type="domain" description="Peptidase M13 N-terminal" evidence="11">
    <location>
        <begin position="259"/>
        <end position="382"/>
    </location>
</feature>
<evidence type="ECO:0000256" key="8">
    <source>
        <dbReference type="ARBA" id="ARBA00023049"/>
    </source>
</evidence>
<dbReference type="GO" id="GO:0016485">
    <property type="term" value="P:protein processing"/>
    <property type="evidence" value="ECO:0007669"/>
    <property type="project" value="TreeGrafter"/>
</dbReference>
<accession>A0A1I8PXE6</accession>
<evidence type="ECO:0000313" key="13">
    <source>
        <dbReference type="Proteomes" id="UP000095300"/>
    </source>
</evidence>
<evidence type="ECO:0008006" key="14">
    <source>
        <dbReference type="Google" id="ProtNLM"/>
    </source>
</evidence>
<dbReference type="Gene3D" id="1.10.1380.10">
    <property type="entry name" value="Neutral endopeptidase , domain2"/>
    <property type="match status" value="2"/>
</dbReference>
<keyword evidence="7" id="KW-0862">Zinc</keyword>
<dbReference type="EnsemblMetazoa" id="SCAU012000-RA">
    <property type="protein sequence ID" value="SCAU012000-PA"/>
    <property type="gene ID" value="SCAU012000"/>
</dbReference>
<feature type="domain" description="Peptidase M13 C-terminal" evidence="10">
    <location>
        <begin position="441"/>
        <end position="648"/>
    </location>
</feature>
<evidence type="ECO:0000256" key="2">
    <source>
        <dbReference type="ARBA" id="ARBA00004401"/>
    </source>
</evidence>
<keyword evidence="8" id="KW-0482">Metalloprotease</keyword>
<dbReference type="InterPro" id="IPR000718">
    <property type="entry name" value="Peptidase_M13"/>
</dbReference>
<dbReference type="Gene3D" id="3.40.390.10">
    <property type="entry name" value="Collagenase (Catalytic Domain)"/>
    <property type="match status" value="1"/>
</dbReference>